<keyword evidence="1" id="KW-0812">Transmembrane</keyword>
<evidence type="ECO:0000313" key="2">
    <source>
        <dbReference type="EMBL" id="PFH04288.1"/>
    </source>
</evidence>
<dbReference type="Proteomes" id="UP000223596">
    <property type="component" value="Unassembled WGS sequence"/>
</dbReference>
<gene>
    <name evidence="2" type="ORF">M972_113118</name>
</gene>
<sequence>MKWLGRERLKLYILFLLILTSFIQVGILWYYQNRGVPTNFLWGFFYKAQRETEYDMGDAFKPYRIVVSEGFESPHWVIKENHEYFKPLWNDAKAYIKYLLTDKNVTSKEEYGKEFWGDVVLKKSFVFEFKTCISSELLAAFLNEKWVSGFKSEGIYKMAILPSESTGKNLNIYVFDGDKVNKYVVPFVDKGLSTEDYDDIIASLYDENIESYSVIKEYVTNYVYQYLSPDVLIVAQGPKYRNYKNLICNVPEKIRNIQQPNSSQDLDDIAKIVLGEDEDDYIRSIDVYNKTIAFQNLSNMYRIYTDGLLEYKYLHGVNSYEKGSKVEALKRVLEFINHREKLVSGVDVYLSGIVEQNGYYSFTFDYKFNDIAVSFNEYTVNNKDKNKLNHAITVDANSQRVLSCYWILKEFKTGRENLMLNVKFESLFDDIFNLYKDISIKDFSVKDINMAYEVKFSTESQSLEPVWIVETMEGKRYVVPMQKKPPEV</sequence>
<accession>A0AB36TKD6</accession>
<keyword evidence="1" id="KW-0472">Membrane</keyword>
<proteinExistence type="predicted"/>
<evidence type="ECO:0000256" key="1">
    <source>
        <dbReference type="SAM" id="Phobius"/>
    </source>
</evidence>
<name>A0AB36TKD6_ACETH</name>
<comment type="caution">
    <text evidence="2">The sequence shown here is derived from an EMBL/GenBank/DDBJ whole genome shotgun (WGS) entry which is preliminary data.</text>
</comment>
<feature type="transmembrane region" description="Helical" evidence="1">
    <location>
        <begin position="12"/>
        <end position="31"/>
    </location>
</feature>
<keyword evidence="1" id="KW-1133">Transmembrane helix</keyword>
<dbReference type="AlphaFoldDB" id="A0AB36TKD6"/>
<protein>
    <recommendedName>
        <fullName evidence="4">Regulatory protein YycH domain-containing protein</fullName>
    </recommendedName>
</protein>
<evidence type="ECO:0000313" key="3">
    <source>
        <dbReference type="Proteomes" id="UP000223596"/>
    </source>
</evidence>
<reference evidence="2 3" key="1">
    <citation type="submission" date="2017-09" db="EMBL/GenBank/DDBJ databases">
        <title>Evaluation of Pacific Biosciences Sequencing Technology to Finishing C. thermocellum Genome Sequences.</title>
        <authorList>
            <person name="Brown S."/>
        </authorList>
    </citation>
    <scope>NUCLEOTIDE SEQUENCE [LARGE SCALE GENOMIC DNA]</scope>
    <source>
        <strain evidence="2 3">AD2</strain>
    </source>
</reference>
<evidence type="ECO:0008006" key="4">
    <source>
        <dbReference type="Google" id="ProtNLM"/>
    </source>
</evidence>
<organism evidence="2 3">
    <name type="scientific">Acetivibrio thermocellus AD2</name>
    <dbReference type="NCBI Taxonomy" id="1138384"/>
    <lineage>
        <taxon>Bacteria</taxon>
        <taxon>Bacillati</taxon>
        <taxon>Bacillota</taxon>
        <taxon>Clostridia</taxon>
        <taxon>Eubacteriales</taxon>
        <taxon>Oscillospiraceae</taxon>
        <taxon>Acetivibrio</taxon>
    </lineage>
</organism>
<dbReference type="EMBL" id="PDBW01000001">
    <property type="protein sequence ID" value="PFH04288.1"/>
    <property type="molecule type" value="Genomic_DNA"/>
</dbReference>